<keyword evidence="14" id="KW-1185">Reference proteome</keyword>
<dbReference type="GO" id="GO:0005524">
    <property type="term" value="F:ATP binding"/>
    <property type="evidence" value="ECO:0007669"/>
    <property type="project" value="UniProtKB-KW"/>
</dbReference>
<feature type="domain" description="Helicase ATP-binding" evidence="10">
    <location>
        <begin position="260"/>
        <end position="442"/>
    </location>
</feature>
<keyword evidence="8" id="KW-0067">ATP-binding</keyword>
<dbReference type="HOGENOM" id="CLU_010123_1_1_0"/>
<gene>
    <name evidence="13" type="ordered locus">SULAZ_0868</name>
</gene>
<evidence type="ECO:0000259" key="12">
    <source>
        <dbReference type="PROSITE" id="PS51643"/>
    </source>
</evidence>
<evidence type="ECO:0000256" key="5">
    <source>
        <dbReference type="ARBA" id="ARBA00022741"/>
    </source>
</evidence>
<dbReference type="PROSITE" id="PS51192">
    <property type="entry name" value="HELICASE_ATP_BIND_1"/>
    <property type="match status" value="1"/>
</dbReference>
<dbReference type="Pfam" id="PF00270">
    <property type="entry name" value="DEAD"/>
    <property type="match status" value="1"/>
</dbReference>
<evidence type="ECO:0000256" key="3">
    <source>
        <dbReference type="ARBA" id="ARBA00022722"/>
    </source>
</evidence>
<dbReference type="InterPro" id="IPR027417">
    <property type="entry name" value="P-loop_NTPase"/>
</dbReference>
<dbReference type="PROSITE" id="PS51643">
    <property type="entry name" value="HD_CAS3"/>
    <property type="match status" value="1"/>
</dbReference>
<dbReference type="GO" id="GO:0043138">
    <property type="term" value="F:3'-5' DNA helicase activity"/>
    <property type="evidence" value="ECO:0007669"/>
    <property type="project" value="TreeGrafter"/>
</dbReference>
<dbReference type="PANTHER" id="PTHR47957">
    <property type="entry name" value="ATP-DEPENDENT HELICASE HRQ1"/>
    <property type="match status" value="1"/>
</dbReference>
<keyword evidence="4" id="KW-0479">Metal-binding</keyword>
<keyword evidence="7" id="KW-0347">Helicase</keyword>
<keyword evidence="5" id="KW-0547">Nucleotide-binding</keyword>
<evidence type="ECO:0000256" key="8">
    <source>
        <dbReference type="ARBA" id="ARBA00022840"/>
    </source>
</evidence>
<dbReference type="Gene3D" id="1.10.3210.30">
    <property type="match status" value="1"/>
</dbReference>
<dbReference type="InterPro" id="IPR054712">
    <property type="entry name" value="Cas3-like_dom"/>
</dbReference>
<dbReference type="InterPro" id="IPR006474">
    <property type="entry name" value="Helicase_Cas3_CRISPR-ass_core"/>
</dbReference>
<dbReference type="GO" id="GO:0051607">
    <property type="term" value="P:defense response to virus"/>
    <property type="evidence" value="ECO:0007669"/>
    <property type="project" value="UniProtKB-KW"/>
</dbReference>
<dbReference type="SMART" id="SM00490">
    <property type="entry name" value="HELICc"/>
    <property type="match status" value="1"/>
</dbReference>
<dbReference type="Pfam" id="PF22590">
    <property type="entry name" value="Cas3-like_C_2"/>
    <property type="match status" value="1"/>
</dbReference>
<feature type="domain" description="HD Cas3-type" evidence="12">
    <location>
        <begin position="6"/>
        <end position="210"/>
    </location>
</feature>
<proteinExistence type="inferred from homology"/>
<keyword evidence="6" id="KW-0378">Hydrolase</keyword>
<dbReference type="PROSITE" id="PS51194">
    <property type="entry name" value="HELICASE_CTER"/>
    <property type="match status" value="1"/>
</dbReference>
<comment type="similarity">
    <text evidence="1">In the N-terminal section; belongs to the CRISPR-associated nuclease Cas3-HD family.</text>
</comment>
<organism evidence="13 14">
    <name type="scientific">Sulfurihydrogenibium azorense (strain DSM 15241 / OCM 825 / Az-Fu1)</name>
    <dbReference type="NCBI Taxonomy" id="204536"/>
    <lineage>
        <taxon>Bacteria</taxon>
        <taxon>Pseudomonadati</taxon>
        <taxon>Aquificota</taxon>
        <taxon>Aquificia</taxon>
        <taxon>Aquificales</taxon>
        <taxon>Hydrogenothermaceae</taxon>
        <taxon>Sulfurihydrogenibium</taxon>
    </lineage>
</organism>
<name>C1DUR0_SULAA</name>
<dbReference type="OrthoDB" id="9810236at2"/>
<dbReference type="PANTHER" id="PTHR47957:SF3">
    <property type="entry name" value="ATP-DEPENDENT HELICASE HRQ1"/>
    <property type="match status" value="1"/>
</dbReference>
<evidence type="ECO:0000256" key="7">
    <source>
        <dbReference type="ARBA" id="ARBA00022806"/>
    </source>
</evidence>
<dbReference type="SMART" id="SM00487">
    <property type="entry name" value="DEXDc"/>
    <property type="match status" value="1"/>
</dbReference>
<evidence type="ECO:0000256" key="1">
    <source>
        <dbReference type="ARBA" id="ARBA00006847"/>
    </source>
</evidence>
<dbReference type="CDD" id="cd09641">
    <property type="entry name" value="Cas3''_I"/>
    <property type="match status" value="1"/>
</dbReference>
<dbReference type="InterPro" id="IPR001650">
    <property type="entry name" value="Helicase_C-like"/>
</dbReference>
<dbReference type="AlphaFoldDB" id="C1DUR0"/>
<evidence type="ECO:0000256" key="9">
    <source>
        <dbReference type="ARBA" id="ARBA00023118"/>
    </source>
</evidence>
<dbReference type="InterPro" id="IPR014001">
    <property type="entry name" value="Helicase_ATP-bd"/>
</dbReference>
<dbReference type="STRING" id="204536.SULAZ_0868"/>
<evidence type="ECO:0000259" key="10">
    <source>
        <dbReference type="PROSITE" id="PS51192"/>
    </source>
</evidence>
<evidence type="ECO:0000256" key="2">
    <source>
        <dbReference type="ARBA" id="ARBA00009046"/>
    </source>
</evidence>
<accession>C1DUR0</accession>
<protein>
    <submittedName>
        <fullName evidence="13">Crispr-associated helicase Cas3</fullName>
    </submittedName>
</protein>
<dbReference type="Proteomes" id="UP000001369">
    <property type="component" value="Chromosome"/>
</dbReference>
<reference evidence="13 14" key="1">
    <citation type="journal article" date="2009" name="J. Bacteriol.">
        <title>Complete and draft genome sequences of six members of the Aquificales.</title>
        <authorList>
            <person name="Reysenbach A.L."/>
            <person name="Hamamura N."/>
            <person name="Podar M."/>
            <person name="Griffiths E."/>
            <person name="Ferreira S."/>
            <person name="Hochstein R."/>
            <person name="Heidelberg J."/>
            <person name="Johnson J."/>
            <person name="Mead D."/>
            <person name="Pohorille A."/>
            <person name="Sarmiento M."/>
            <person name="Schweighofer K."/>
            <person name="Seshadri R."/>
            <person name="Voytek M.A."/>
        </authorList>
    </citation>
    <scope>NUCLEOTIDE SEQUENCE [LARGE SCALE GENOMIC DNA]</scope>
    <source>
        <strain evidence="14">Az-Fu1 / DSM 15241 / OCM 825</strain>
    </source>
</reference>
<keyword evidence="3" id="KW-0540">Nuclease</keyword>
<dbReference type="NCBIfam" id="TIGR01587">
    <property type="entry name" value="cas3_core"/>
    <property type="match status" value="1"/>
</dbReference>
<sequence>MFSGLLSHPDRYIEEHLSNVLEIGLKFFQDIYQDKVLKDVFSIILFSHDLGKTTDYFQRYIQGEKVDKKLKNHSLLGAVVSLYLTDRYLKTEQIDDNFLLVISFVVPKRHHSDLQDFMDDLVLDDDDIDLLKQQIETIDKEKFKVFLENLKIENKDIFDFDFDEIDLEKIKNLVSDLKRFVRKEIRKTDKLDYYVKALLFYSLLLDADKSDVGIKTDKDVLFKKFDLKPDLVANYVENLPKQDNILYNLRQQAYTEIKNQEVDLKHKIYTLNLPTGIGKTLLSFKYALKIADKFKQETGKDLRIIYVLPFLSVIEQNHKVIENLLKHSNINVDNSLLLKYHHLTGFNYKDEEEILDYDTSRILTEGFNSKIIITTFMQFFYSIIGNKKGMVRKFHRLTNSVVILDEVQSIPTKYWLLIREVLYFLAERFNLYVIYTTATLPDIFINGKNLSSGEYFNKLNRYQINIDLSQKTVSEFCSNLQLQHDKSYLFILNTVSSAKEVYNFLKQKYPDQVIYLSTHIIPKERLKRIQALKDKLKPIAVSTQLVEAGVDIDFDVVYRDFSPLDSIIQSAGRCNREGLREKGLVYVINLIDDKNRKYSSYVYDTVLLEATKDVLTKDLYDEIEIQELVKRYYRLLNERKYQDRDILKSATGLVFSGENSIEDFLLIEEGKYKQDVFIQLDDRAVEVWNEFKKVLTIENLFERKKAFNSIKKDFYEYVVSVPIKNNEPNKDGNFYVVHKSELEGFYDEETGYKVKGDIFLEY</sequence>
<dbReference type="GO" id="GO:0006289">
    <property type="term" value="P:nucleotide-excision repair"/>
    <property type="evidence" value="ECO:0007669"/>
    <property type="project" value="TreeGrafter"/>
</dbReference>
<dbReference type="InterPro" id="IPR006483">
    <property type="entry name" value="CRISPR-assoc_Cas3_HD"/>
</dbReference>
<dbReference type="GO" id="GO:0004518">
    <property type="term" value="F:nuclease activity"/>
    <property type="evidence" value="ECO:0007669"/>
    <property type="project" value="UniProtKB-KW"/>
</dbReference>
<dbReference type="GO" id="GO:0016787">
    <property type="term" value="F:hydrolase activity"/>
    <property type="evidence" value="ECO:0007669"/>
    <property type="project" value="UniProtKB-KW"/>
</dbReference>
<dbReference type="eggNOG" id="COG1203">
    <property type="taxonomic scope" value="Bacteria"/>
</dbReference>
<dbReference type="Gene3D" id="3.40.50.300">
    <property type="entry name" value="P-loop containing nucleotide triphosphate hydrolases"/>
    <property type="match status" value="2"/>
</dbReference>
<evidence type="ECO:0000256" key="6">
    <source>
        <dbReference type="ARBA" id="ARBA00022801"/>
    </source>
</evidence>
<dbReference type="CDD" id="cd17930">
    <property type="entry name" value="DEXHc_cas3"/>
    <property type="match status" value="1"/>
</dbReference>
<dbReference type="GO" id="GO:0046872">
    <property type="term" value="F:metal ion binding"/>
    <property type="evidence" value="ECO:0007669"/>
    <property type="project" value="UniProtKB-KW"/>
</dbReference>
<comment type="similarity">
    <text evidence="2">In the central section; belongs to the CRISPR-associated helicase Cas3 family.</text>
</comment>
<dbReference type="GO" id="GO:0003676">
    <property type="term" value="F:nucleic acid binding"/>
    <property type="evidence" value="ECO:0007669"/>
    <property type="project" value="InterPro"/>
</dbReference>
<dbReference type="EMBL" id="CP001229">
    <property type="protein sequence ID" value="ACN98263.1"/>
    <property type="molecule type" value="Genomic_DNA"/>
</dbReference>
<keyword evidence="9" id="KW-0051">Antiviral defense</keyword>
<dbReference type="NCBIfam" id="TIGR01596">
    <property type="entry name" value="cas3_HD"/>
    <property type="match status" value="1"/>
</dbReference>
<dbReference type="InterPro" id="IPR011545">
    <property type="entry name" value="DEAD/DEAH_box_helicase_dom"/>
</dbReference>
<dbReference type="InterPro" id="IPR038257">
    <property type="entry name" value="CRISPR-assoc_Cas3_HD_sf"/>
</dbReference>
<evidence type="ECO:0000313" key="13">
    <source>
        <dbReference type="EMBL" id="ACN98263.1"/>
    </source>
</evidence>
<dbReference type="GO" id="GO:0036297">
    <property type="term" value="P:interstrand cross-link repair"/>
    <property type="evidence" value="ECO:0007669"/>
    <property type="project" value="TreeGrafter"/>
</dbReference>
<evidence type="ECO:0000259" key="11">
    <source>
        <dbReference type="PROSITE" id="PS51194"/>
    </source>
</evidence>
<evidence type="ECO:0000256" key="4">
    <source>
        <dbReference type="ARBA" id="ARBA00022723"/>
    </source>
</evidence>
<dbReference type="KEGG" id="saf:SULAZ_0868"/>
<evidence type="ECO:0000313" key="14">
    <source>
        <dbReference type="Proteomes" id="UP000001369"/>
    </source>
</evidence>
<feature type="domain" description="Helicase C-terminal" evidence="11">
    <location>
        <begin position="472"/>
        <end position="631"/>
    </location>
</feature>
<dbReference type="SUPFAM" id="SSF52540">
    <property type="entry name" value="P-loop containing nucleoside triphosphate hydrolases"/>
    <property type="match status" value="1"/>
</dbReference>